<gene>
    <name evidence="9" type="ORF">C8N24_5107</name>
</gene>
<dbReference type="InterPro" id="IPR007627">
    <property type="entry name" value="RNA_pol_sigma70_r2"/>
</dbReference>
<dbReference type="Gene3D" id="1.10.10.10">
    <property type="entry name" value="Winged helix-like DNA-binding domain superfamily/Winged helix DNA-binding domain"/>
    <property type="match status" value="2"/>
</dbReference>
<dbReference type="SUPFAM" id="SSF88659">
    <property type="entry name" value="Sigma3 and sigma4 domains of RNA polymerase sigma factors"/>
    <property type="match status" value="2"/>
</dbReference>
<keyword evidence="4" id="KW-0804">Transcription</keyword>
<evidence type="ECO:0000313" key="10">
    <source>
        <dbReference type="Proteomes" id="UP000278962"/>
    </source>
</evidence>
<dbReference type="InterPro" id="IPR014284">
    <property type="entry name" value="RNA_pol_sigma-70_dom"/>
</dbReference>
<dbReference type="Pfam" id="PF04542">
    <property type="entry name" value="Sigma70_r2"/>
    <property type="match status" value="1"/>
</dbReference>
<dbReference type="SUPFAM" id="SSF88946">
    <property type="entry name" value="Sigma2 domain of RNA polymerase sigma factors"/>
    <property type="match status" value="1"/>
</dbReference>
<dbReference type="OrthoDB" id="9804285at2"/>
<evidence type="ECO:0000259" key="7">
    <source>
        <dbReference type="Pfam" id="PF04542"/>
    </source>
</evidence>
<dbReference type="PANTHER" id="PTHR30385:SF4">
    <property type="entry name" value="RNA POLYMERASE SIGMA-E FACTOR"/>
    <property type="match status" value="1"/>
</dbReference>
<dbReference type="Gene3D" id="1.20.120.1810">
    <property type="match status" value="1"/>
</dbReference>
<feature type="domain" description="RNA polymerase sigma-70 region 2" evidence="7">
    <location>
        <begin position="37"/>
        <end position="106"/>
    </location>
</feature>
<dbReference type="GO" id="GO:0006352">
    <property type="term" value="P:DNA-templated transcription initiation"/>
    <property type="evidence" value="ECO:0007669"/>
    <property type="project" value="InterPro"/>
</dbReference>
<dbReference type="InterPro" id="IPR013325">
    <property type="entry name" value="RNA_pol_sigma_r2"/>
</dbReference>
<comment type="caution">
    <text evidence="9">The sequence shown here is derived from an EMBL/GenBank/DDBJ whole genome shotgun (WGS) entry which is preliminary data.</text>
</comment>
<organism evidence="9 10">
    <name type="scientific">Solirubrobacter pauli</name>
    <dbReference type="NCBI Taxonomy" id="166793"/>
    <lineage>
        <taxon>Bacteria</taxon>
        <taxon>Bacillati</taxon>
        <taxon>Actinomycetota</taxon>
        <taxon>Thermoleophilia</taxon>
        <taxon>Solirubrobacterales</taxon>
        <taxon>Solirubrobacteraceae</taxon>
        <taxon>Solirubrobacter</taxon>
    </lineage>
</organism>
<feature type="domain" description="RNA polymerase sigma-70 region 3" evidence="6">
    <location>
        <begin position="115"/>
        <end position="177"/>
    </location>
</feature>
<evidence type="ECO:0000256" key="2">
    <source>
        <dbReference type="ARBA" id="ARBA00023082"/>
    </source>
</evidence>
<dbReference type="NCBIfam" id="TIGR02937">
    <property type="entry name" value="sigma70-ECF"/>
    <property type="match status" value="1"/>
</dbReference>
<evidence type="ECO:0000259" key="6">
    <source>
        <dbReference type="Pfam" id="PF04539"/>
    </source>
</evidence>
<keyword evidence="10" id="KW-1185">Reference proteome</keyword>
<evidence type="ECO:0000256" key="3">
    <source>
        <dbReference type="ARBA" id="ARBA00023125"/>
    </source>
</evidence>
<protein>
    <submittedName>
        <fullName evidence="9">RNA polymerase sigma-37 (RpsB/SigB) subunit</fullName>
    </submittedName>
</protein>
<dbReference type="PRINTS" id="PR00046">
    <property type="entry name" value="SIGMA70FCT"/>
</dbReference>
<feature type="region of interest" description="Disordered" evidence="5">
    <location>
        <begin position="164"/>
        <end position="187"/>
    </location>
</feature>
<reference evidence="9 10" key="1">
    <citation type="submission" date="2018-10" db="EMBL/GenBank/DDBJ databases">
        <title>Genomic Encyclopedia of Archaeal and Bacterial Type Strains, Phase II (KMG-II): from individual species to whole genera.</title>
        <authorList>
            <person name="Goeker M."/>
        </authorList>
    </citation>
    <scope>NUCLEOTIDE SEQUENCE [LARGE SCALE GENOMIC DNA]</scope>
    <source>
        <strain evidence="9 10">DSM 14954</strain>
    </source>
</reference>
<evidence type="ECO:0000256" key="5">
    <source>
        <dbReference type="SAM" id="MobiDB-lite"/>
    </source>
</evidence>
<dbReference type="InterPro" id="IPR000943">
    <property type="entry name" value="RNA_pol_sigma70"/>
</dbReference>
<sequence length="253" mass="28368">MAPVAATLPRERGRAQDVTPLFERYRANGDQEALEALVERFLPLARHLARRYSAGSEREDVEQVAAVGLMKAIERYDPSRGLAFTSFAMPTILGEVKRYFRDLGWTVRVPRSLQELAPKVSRATEELSAQLGRTPTPEEVATKCGVTVEQMLEARASVSAHRADSLDRPWADDEESSTRGDLLGGEDPGFAHVERVTDIDRMLSQLPEREERIVRLRFEQDLTQREIAEQVGLSQMHVSRLLRDALTTLSEAG</sequence>
<dbReference type="InterPro" id="IPR013324">
    <property type="entry name" value="RNA_pol_sigma_r3/r4-like"/>
</dbReference>
<name>A0A660KZG7_9ACTN</name>
<dbReference type="Proteomes" id="UP000278962">
    <property type="component" value="Unassembled WGS sequence"/>
</dbReference>
<evidence type="ECO:0000259" key="8">
    <source>
        <dbReference type="Pfam" id="PF04545"/>
    </source>
</evidence>
<dbReference type="PANTHER" id="PTHR30385">
    <property type="entry name" value="SIGMA FACTOR F FLAGELLAR"/>
    <property type="match status" value="1"/>
</dbReference>
<dbReference type="Pfam" id="PF04545">
    <property type="entry name" value="Sigma70_r4"/>
    <property type="match status" value="1"/>
</dbReference>
<keyword evidence="2" id="KW-0731">Sigma factor</keyword>
<dbReference type="GO" id="GO:0003677">
    <property type="term" value="F:DNA binding"/>
    <property type="evidence" value="ECO:0007669"/>
    <property type="project" value="UniProtKB-KW"/>
</dbReference>
<keyword evidence="3" id="KW-0238">DNA-binding</keyword>
<dbReference type="CDD" id="cd06171">
    <property type="entry name" value="Sigma70_r4"/>
    <property type="match status" value="1"/>
</dbReference>
<dbReference type="GO" id="GO:0016987">
    <property type="term" value="F:sigma factor activity"/>
    <property type="evidence" value="ECO:0007669"/>
    <property type="project" value="UniProtKB-KW"/>
</dbReference>
<dbReference type="RefSeq" id="WP_121255356.1">
    <property type="nucleotide sequence ID" value="NZ_RBIL01000002.1"/>
</dbReference>
<dbReference type="EMBL" id="RBIL01000002">
    <property type="protein sequence ID" value="RKQ87087.1"/>
    <property type="molecule type" value="Genomic_DNA"/>
</dbReference>
<accession>A0A660KZG7</accession>
<evidence type="ECO:0000256" key="4">
    <source>
        <dbReference type="ARBA" id="ARBA00023163"/>
    </source>
</evidence>
<dbReference type="Pfam" id="PF04539">
    <property type="entry name" value="Sigma70_r3"/>
    <property type="match status" value="1"/>
</dbReference>
<keyword evidence="1" id="KW-0805">Transcription regulation</keyword>
<dbReference type="InterPro" id="IPR036388">
    <property type="entry name" value="WH-like_DNA-bd_sf"/>
</dbReference>
<dbReference type="InterPro" id="IPR007624">
    <property type="entry name" value="RNA_pol_sigma70_r3"/>
</dbReference>
<evidence type="ECO:0000256" key="1">
    <source>
        <dbReference type="ARBA" id="ARBA00023015"/>
    </source>
</evidence>
<feature type="domain" description="RNA polymerase sigma-70 region 4" evidence="8">
    <location>
        <begin position="203"/>
        <end position="249"/>
    </location>
</feature>
<dbReference type="InterPro" id="IPR007630">
    <property type="entry name" value="RNA_pol_sigma70_r4"/>
</dbReference>
<proteinExistence type="predicted"/>
<evidence type="ECO:0000313" key="9">
    <source>
        <dbReference type="EMBL" id="RKQ87087.1"/>
    </source>
</evidence>
<dbReference type="NCBIfam" id="TIGR02980">
    <property type="entry name" value="SigBFG"/>
    <property type="match status" value="1"/>
</dbReference>
<dbReference type="InterPro" id="IPR014322">
    <property type="entry name" value="RNA_pol_sigma-B/F/G"/>
</dbReference>
<dbReference type="AlphaFoldDB" id="A0A660KZG7"/>